<dbReference type="PANTHER" id="PTHR42734:SF17">
    <property type="entry name" value="METAL TRANSPORT SYSTEM ATP-BINDING PROTEIN TM_0124-RELATED"/>
    <property type="match status" value="1"/>
</dbReference>
<dbReference type="OrthoDB" id="10255969at2759"/>
<dbReference type="GO" id="GO:0005524">
    <property type="term" value="F:ATP binding"/>
    <property type="evidence" value="ECO:0007669"/>
    <property type="project" value="InterPro"/>
</dbReference>
<feature type="domain" description="ABC transporter" evidence="3">
    <location>
        <begin position="322"/>
        <end position="483"/>
    </location>
</feature>
<dbReference type="InterPro" id="IPR003439">
    <property type="entry name" value="ABC_transporter-like_ATP-bd"/>
</dbReference>
<evidence type="ECO:0000256" key="1">
    <source>
        <dbReference type="ARBA" id="ARBA00005417"/>
    </source>
</evidence>
<dbReference type="Pfam" id="PF00005">
    <property type="entry name" value="ABC_tran"/>
    <property type="match status" value="1"/>
</dbReference>
<protein>
    <recommendedName>
        <fullName evidence="3">ABC transporter domain-containing protein</fullName>
    </recommendedName>
</protein>
<organism evidence="4 5">
    <name type="scientific">Hanseniaspora guilliermondii</name>
    <dbReference type="NCBI Taxonomy" id="56406"/>
    <lineage>
        <taxon>Eukaryota</taxon>
        <taxon>Fungi</taxon>
        <taxon>Dikarya</taxon>
        <taxon>Ascomycota</taxon>
        <taxon>Saccharomycotina</taxon>
        <taxon>Saccharomycetes</taxon>
        <taxon>Saccharomycodales</taxon>
        <taxon>Saccharomycodaceae</taxon>
        <taxon>Hanseniaspora</taxon>
    </lineage>
</organism>
<dbReference type="SUPFAM" id="SSF52540">
    <property type="entry name" value="P-loop containing nucleoside triphosphate hydrolases"/>
    <property type="match status" value="2"/>
</dbReference>
<dbReference type="PANTHER" id="PTHR42734">
    <property type="entry name" value="METAL TRANSPORT SYSTEM ATP-BINDING PROTEIN TM_0124-RELATED"/>
    <property type="match status" value="1"/>
</dbReference>
<gene>
    <name evidence="4" type="ORF">HGUI_00323</name>
</gene>
<keyword evidence="5" id="KW-1185">Reference proteome</keyword>
<evidence type="ECO:0000313" key="4">
    <source>
        <dbReference type="EMBL" id="SGZ38123.1"/>
    </source>
</evidence>
<sequence>MSSAKPVVKLLNPKLSLFPKNTNIVVFGRNSNKFINHVYNNISLNKNITSSNEKNIAINYLQFNKNKNKLNNSLYLSARFEHFKDDFDVTLKDFLLNKETSKKVSYSLNGTSDINDQAFINFFNEYVNTLKLTELLDKDLMLLSNGQMRRSRIAQLLIQNYLSPNKFIVNLIDDFVIGLDLESRQRINTAIQNFQKLNFNDKTTVFVVSLRPQDTVPEWCDRLIIINDDLSIEYDGKLDYKLIETYKKIWDLNDVVDELEFKLLNDSKNAAINSEGNPVYAKDLIKLHKWYDPIHQKHPSNSDHINLKNIIIQYRSLKNPVLNNFNWKIDKKSRWILKGNNGSGKSTITSLLTLDHPQAWANDIYFNKKKLEVGKVDYERHNANIACSSPELHNFILSKNLTVKEVILSGLNKDSNNQTKVPKYVLDEENPLFRLYDNHLAYWNIKHLENDKFNGLSLNDQKLVLFIRSLIKLPELLILDEAFSGMDMDTIKKCHFWLHNYWCGSLILIGHSENELIKGCLIKEI</sequence>
<dbReference type="Gene3D" id="3.40.50.300">
    <property type="entry name" value="P-loop containing nucleotide triphosphate hydrolases"/>
    <property type="match status" value="2"/>
</dbReference>
<dbReference type="AlphaFoldDB" id="A0A1L0AZJ8"/>
<evidence type="ECO:0000259" key="3">
    <source>
        <dbReference type="Pfam" id="PF00005"/>
    </source>
</evidence>
<dbReference type="EMBL" id="FQNF01000004">
    <property type="protein sequence ID" value="SGZ38123.1"/>
    <property type="molecule type" value="Genomic_DNA"/>
</dbReference>
<name>A0A1L0AZJ8_9ASCO</name>
<dbReference type="Proteomes" id="UP000183365">
    <property type="component" value="Unassembled WGS sequence"/>
</dbReference>
<dbReference type="InterPro" id="IPR050153">
    <property type="entry name" value="Metal_Ion_Import_ABC"/>
</dbReference>
<comment type="similarity">
    <text evidence="1">Belongs to the ABC transporter superfamily.</text>
</comment>
<proteinExistence type="inferred from homology"/>
<evidence type="ECO:0000256" key="2">
    <source>
        <dbReference type="ARBA" id="ARBA00022448"/>
    </source>
</evidence>
<keyword evidence="2" id="KW-0813">Transport</keyword>
<dbReference type="VEuPathDB" id="FungiDB:HGUI_00323"/>
<dbReference type="InterPro" id="IPR027417">
    <property type="entry name" value="P-loop_NTPase"/>
</dbReference>
<reference evidence="5" key="1">
    <citation type="submission" date="2016-11" db="EMBL/GenBank/DDBJ databases">
        <authorList>
            <person name="Guldener U."/>
        </authorList>
    </citation>
    <scope>NUCLEOTIDE SEQUENCE [LARGE SCALE GENOMIC DNA]</scope>
</reference>
<dbReference type="GO" id="GO:0016887">
    <property type="term" value="F:ATP hydrolysis activity"/>
    <property type="evidence" value="ECO:0007669"/>
    <property type="project" value="InterPro"/>
</dbReference>
<dbReference type="CDD" id="cd00267">
    <property type="entry name" value="ABC_ATPase"/>
    <property type="match status" value="1"/>
</dbReference>
<accession>A0A1L0AZJ8</accession>
<evidence type="ECO:0000313" key="5">
    <source>
        <dbReference type="Proteomes" id="UP000183365"/>
    </source>
</evidence>